<keyword evidence="3" id="KW-1185">Reference proteome</keyword>
<dbReference type="Pfam" id="PF20566">
    <property type="entry name" value="Eap1"/>
    <property type="match status" value="1"/>
</dbReference>
<feature type="compositionally biased region" description="Gly residues" evidence="1">
    <location>
        <begin position="803"/>
        <end position="819"/>
    </location>
</feature>
<feature type="region of interest" description="Disordered" evidence="1">
    <location>
        <begin position="513"/>
        <end position="545"/>
    </location>
</feature>
<feature type="compositionally biased region" description="Polar residues" evidence="1">
    <location>
        <begin position="641"/>
        <end position="664"/>
    </location>
</feature>
<dbReference type="EMBL" id="JAPZBT010000006">
    <property type="protein sequence ID" value="KAJ5355844.1"/>
    <property type="molecule type" value="Genomic_DNA"/>
</dbReference>
<dbReference type="OrthoDB" id="2504266at2759"/>
<organism evidence="2 3">
    <name type="scientific">Penicillium concentricum</name>
    <dbReference type="NCBI Taxonomy" id="293559"/>
    <lineage>
        <taxon>Eukaryota</taxon>
        <taxon>Fungi</taxon>
        <taxon>Dikarya</taxon>
        <taxon>Ascomycota</taxon>
        <taxon>Pezizomycotina</taxon>
        <taxon>Eurotiomycetes</taxon>
        <taxon>Eurotiomycetidae</taxon>
        <taxon>Eurotiales</taxon>
        <taxon>Aspergillaceae</taxon>
        <taxon>Penicillium</taxon>
    </lineage>
</organism>
<feature type="compositionally biased region" description="Basic and acidic residues" evidence="1">
    <location>
        <begin position="313"/>
        <end position="336"/>
    </location>
</feature>
<feature type="compositionally biased region" description="Low complexity" evidence="1">
    <location>
        <begin position="260"/>
        <end position="271"/>
    </location>
</feature>
<reference evidence="2" key="2">
    <citation type="journal article" date="2023" name="IMA Fungus">
        <title>Comparative genomic study of the Penicillium genus elucidates a diverse pangenome and 15 lateral gene transfer events.</title>
        <authorList>
            <person name="Petersen C."/>
            <person name="Sorensen T."/>
            <person name="Nielsen M.R."/>
            <person name="Sondergaard T.E."/>
            <person name="Sorensen J.L."/>
            <person name="Fitzpatrick D.A."/>
            <person name="Frisvad J.C."/>
            <person name="Nielsen K.L."/>
        </authorList>
    </citation>
    <scope>NUCLEOTIDE SEQUENCE</scope>
    <source>
        <strain evidence="2">IBT 3081</strain>
    </source>
</reference>
<feature type="compositionally biased region" description="Pro residues" evidence="1">
    <location>
        <begin position="715"/>
        <end position="727"/>
    </location>
</feature>
<feature type="compositionally biased region" description="Pro residues" evidence="1">
    <location>
        <begin position="579"/>
        <end position="595"/>
    </location>
</feature>
<feature type="region of interest" description="Disordered" evidence="1">
    <location>
        <begin position="26"/>
        <end position="61"/>
    </location>
</feature>
<feature type="region of interest" description="Disordered" evidence="1">
    <location>
        <begin position="393"/>
        <end position="468"/>
    </location>
</feature>
<sequence length="819" mass="90362">MARRYEIDELIWLRGSPLVAKPPGLPPIEEWMPQPDPTTAQRKTHGTRDANNPTETGTGRRPSFFEAKHISRGSNSGIIYLPLPSIIKCPDRSPMEGLANLDSVIFRGHRTRPPKTAFASSRIGGKGSFDLTDRPAAQPNNSDETKIERFNFRDRFLKDRDVPDKELDRREVKPAPLSARRGEREDWNAGRPRRTFGADEQERKPRRNGEFDRWENKEGPRDPNAERVPRDKDGRFPTRKEGQPPRSKYEGSWFRDEQAQEGASAGASAGADADDDKPPLRNREWRQNQTRHGTEREWNRGAKFEQDPEWLDANDRDEPRRAHTQEDFERWKERMKAGSGSSAQTPAHAEEKREAHVEEQKPETRRTDGEIFSNSGAQFMSDDSMERFFGLLGDSKAQPQTPEVSTPIAADPVAKKEPSPFPGKPGKSSRFAGLFSPMPESPAREPEPMPYFNAPPQPHPQHYQQPPSRRLRRILQMLGGQRSENATPHEMGMPQQQRTMSMMHAEQQHAALSLSSPSREHPHRSDYMGPGPENPMAQVGPKESQSLERAHLLRLMQQVRVGPPPAGHLSQQSPNQGIAPPPGLMPEGMPRPPPGLSAQNTPTFLDDPAIANMQRPDPEHLRRRPANGPPMGFFDDMPFPQGNQGPMTPGGSITSGGSRPQGANQPPMPLQRPPGLEHLPPPGWTGQPVPQQGNVPSPMGPPPGISTPGRGMNPNFPPGMLPMPGNAPPMNERQGFPRGLPPGMMPPPGYMNGPPPGFPPMPPNPEAMMGLGPGAQGPFGPGNPGPQGPPPSSRHLLEMFGQSNGGDVRGGMVGPGQFR</sequence>
<feature type="region of interest" description="Disordered" evidence="1">
    <location>
        <begin position="112"/>
        <end position="380"/>
    </location>
</feature>
<proteinExistence type="predicted"/>
<comment type="caution">
    <text evidence="2">The sequence shown here is derived from an EMBL/GenBank/DDBJ whole genome shotgun (WGS) entry which is preliminary data.</text>
</comment>
<dbReference type="GeneID" id="81467359"/>
<feature type="compositionally biased region" description="Low complexity" evidence="1">
    <location>
        <begin position="629"/>
        <end position="640"/>
    </location>
</feature>
<gene>
    <name evidence="2" type="ORF">N7517_010453</name>
</gene>
<dbReference type="Proteomes" id="UP001147752">
    <property type="component" value="Unassembled WGS sequence"/>
</dbReference>
<feature type="compositionally biased region" description="Basic and acidic residues" evidence="1">
    <location>
        <begin position="196"/>
        <end position="258"/>
    </location>
</feature>
<feature type="region of interest" description="Disordered" evidence="1">
    <location>
        <begin position="561"/>
        <end position="819"/>
    </location>
</feature>
<accession>A0A9W9RAU8</accession>
<dbReference type="RefSeq" id="XP_056573991.1">
    <property type="nucleotide sequence ID" value="XM_056728176.1"/>
</dbReference>
<evidence type="ECO:0000313" key="2">
    <source>
        <dbReference type="EMBL" id="KAJ5355844.1"/>
    </source>
</evidence>
<dbReference type="InterPro" id="IPR046784">
    <property type="entry name" value="Eap1"/>
</dbReference>
<dbReference type="AlphaFoldDB" id="A0A9W9RAU8"/>
<reference evidence="2" key="1">
    <citation type="submission" date="2022-12" db="EMBL/GenBank/DDBJ databases">
        <authorList>
            <person name="Petersen C."/>
        </authorList>
    </citation>
    <scope>NUCLEOTIDE SEQUENCE</scope>
    <source>
        <strain evidence="2">IBT 3081</strain>
    </source>
</reference>
<feature type="compositionally biased region" description="Basic and acidic residues" evidence="1">
    <location>
        <begin position="276"/>
        <end position="306"/>
    </location>
</feature>
<feature type="compositionally biased region" description="Basic and acidic residues" evidence="1">
    <location>
        <begin position="143"/>
        <end position="173"/>
    </location>
</feature>
<feature type="compositionally biased region" description="Gly residues" evidence="1">
    <location>
        <begin position="771"/>
        <end position="780"/>
    </location>
</feature>
<evidence type="ECO:0000256" key="1">
    <source>
        <dbReference type="SAM" id="MobiDB-lite"/>
    </source>
</evidence>
<feature type="compositionally biased region" description="Basic and acidic residues" evidence="1">
    <location>
        <begin position="348"/>
        <end position="369"/>
    </location>
</feature>
<evidence type="ECO:0000313" key="3">
    <source>
        <dbReference type="Proteomes" id="UP001147752"/>
    </source>
</evidence>
<protein>
    <submittedName>
        <fullName evidence="2">Uncharacterized protein</fullName>
    </submittedName>
</protein>
<feature type="compositionally biased region" description="Pro residues" evidence="1">
    <location>
        <begin position="781"/>
        <end position="792"/>
    </location>
</feature>
<feature type="compositionally biased region" description="Pro residues" evidence="1">
    <location>
        <begin position="739"/>
        <end position="765"/>
    </location>
</feature>
<name>A0A9W9RAU8_9EURO</name>